<protein>
    <submittedName>
        <fullName evidence="8">Putative equilibrative nucleoside transporter 3-like protein</fullName>
    </submittedName>
</protein>
<comment type="similarity">
    <text evidence="2">Belongs to the SLC29A/ENT transporter (TC 2.A.57) family.</text>
</comment>
<feature type="transmembrane region" description="Helical" evidence="7">
    <location>
        <begin position="450"/>
        <end position="471"/>
    </location>
</feature>
<feature type="transmembrane region" description="Helical" evidence="7">
    <location>
        <begin position="120"/>
        <end position="141"/>
    </location>
</feature>
<evidence type="ECO:0000256" key="1">
    <source>
        <dbReference type="ARBA" id="ARBA00004141"/>
    </source>
</evidence>
<dbReference type="InterPro" id="IPR002259">
    <property type="entry name" value="Eqnu_transpt"/>
</dbReference>
<dbReference type="PIRSF" id="PIRSF016379">
    <property type="entry name" value="ENT"/>
    <property type="match status" value="1"/>
</dbReference>
<dbReference type="AlphaFoldDB" id="A0A2R5LCW4"/>
<comment type="subcellular location">
    <subcellularLocation>
        <location evidence="1">Membrane</location>
        <topology evidence="1">Multi-pass membrane protein</topology>
    </subcellularLocation>
</comment>
<evidence type="ECO:0000256" key="2">
    <source>
        <dbReference type="ARBA" id="ARBA00007965"/>
    </source>
</evidence>
<dbReference type="GO" id="GO:0005886">
    <property type="term" value="C:plasma membrane"/>
    <property type="evidence" value="ECO:0007669"/>
    <property type="project" value="TreeGrafter"/>
</dbReference>
<keyword evidence="3" id="KW-0813">Transport</keyword>
<dbReference type="EMBL" id="GGLE01003206">
    <property type="protein sequence ID" value="MBY07332.1"/>
    <property type="molecule type" value="Transcribed_RNA"/>
</dbReference>
<feature type="transmembrane region" description="Helical" evidence="7">
    <location>
        <begin position="379"/>
        <end position="396"/>
    </location>
</feature>
<keyword evidence="6 7" id="KW-0472">Membrane</keyword>
<evidence type="ECO:0000256" key="5">
    <source>
        <dbReference type="ARBA" id="ARBA00022989"/>
    </source>
</evidence>
<evidence type="ECO:0000256" key="4">
    <source>
        <dbReference type="ARBA" id="ARBA00022692"/>
    </source>
</evidence>
<dbReference type="PANTHER" id="PTHR10332">
    <property type="entry name" value="EQUILIBRATIVE NUCLEOSIDE TRANSPORTER"/>
    <property type="match status" value="1"/>
</dbReference>
<feature type="transmembrane region" description="Helical" evidence="7">
    <location>
        <begin position="153"/>
        <end position="171"/>
    </location>
</feature>
<dbReference type="PRINTS" id="PR01130">
    <property type="entry name" value="DERENTRNSPRT"/>
</dbReference>
<feature type="transmembrane region" description="Helical" evidence="7">
    <location>
        <begin position="177"/>
        <end position="198"/>
    </location>
</feature>
<feature type="transmembrane region" description="Helical" evidence="7">
    <location>
        <begin position="310"/>
        <end position="333"/>
    </location>
</feature>
<keyword evidence="4 7" id="KW-0812">Transmembrane</keyword>
<sequence length="474" mass="52101">MDHNVPTYRRHFSTTLALHSDTSSGTAGTFTSPKPYVIPADEVLGDCDEPLLTPGASVHVLPVDKGSFVKRVFFLLGIIILVPSTYLMTASDYWMYKFRNVTAGPHVNASAKTTLQTNFFAAYGVFTNLPALATISVTIMFNHRIQQRLRNMISLCTVIVIFVMLTVFVKVDTDNWQYGFFMFIMATLLVLNVFGTWLQGGIFGLASLLPQEYIHSCVIGMSVGGVLSSTLQILAIVWHPHPTNSGLVYFGCGTALLIVGLLGFLAIQHVEFFKYYLKNPAASVQDIITYEDLGVDVPVILLFRRVWQEAISILVIFCVTQCVFPAVTVLVVSKDVHSGSAWSGRLFIPVCCYFLFNAADMSGRIGSSYAPLGEGKEKLVLLLSIVRVIFIPLFLLCNTEPHAHMPVIFDDVTYIVLITAFGFSNGYLFSSAMAQAPKKMESYLQEKTGAMMTGFVIAGLAIGAMLSVVVVRLL</sequence>
<feature type="transmembrane region" description="Helical" evidence="7">
    <location>
        <begin position="218"/>
        <end position="240"/>
    </location>
</feature>
<evidence type="ECO:0000256" key="3">
    <source>
        <dbReference type="ARBA" id="ARBA00022448"/>
    </source>
</evidence>
<dbReference type="Pfam" id="PF01733">
    <property type="entry name" value="Nucleoside_tran"/>
    <property type="match status" value="2"/>
</dbReference>
<keyword evidence="5 7" id="KW-1133">Transmembrane helix</keyword>
<organism evidence="8">
    <name type="scientific">Ornithodoros turicata</name>
    <dbReference type="NCBI Taxonomy" id="34597"/>
    <lineage>
        <taxon>Eukaryota</taxon>
        <taxon>Metazoa</taxon>
        <taxon>Ecdysozoa</taxon>
        <taxon>Arthropoda</taxon>
        <taxon>Chelicerata</taxon>
        <taxon>Arachnida</taxon>
        <taxon>Acari</taxon>
        <taxon>Parasitiformes</taxon>
        <taxon>Ixodida</taxon>
        <taxon>Ixodoidea</taxon>
        <taxon>Argasidae</taxon>
        <taxon>Ornithodorinae</taxon>
        <taxon>Ornithodoros</taxon>
    </lineage>
</organism>
<evidence type="ECO:0000256" key="7">
    <source>
        <dbReference type="SAM" id="Phobius"/>
    </source>
</evidence>
<proteinExistence type="inferred from homology"/>
<dbReference type="PANTHER" id="PTHR10332:SF88">
    <property type="entry name" value="EQUILIBRATIVE NUCLEOSIDE TRANSPORTER 1, ISOFORM A"/>
    <property type="match status" value="1"/>
</dbReference>
<dbReference type="GO" id="GO:0005337">
    <property type="term" value="F:nucleoside transmembrane transporter activity"/>
    <property type="evidence" value="ECO:0007669"/>
    <property type="project" value="InterPro"/>
</dbReference>
<reference evidence="8" key="1">
    <citation type="submission" date="2018-03" db="EMBL/GenBank/DDBJ databases">
        <title>The relapsing fever spirochete Borrelia turicatae persists in the highly oxidative environment of its soft-bodied tick vector.</title>
        <authorList>
            <person name="Bourret T.J."/>
            <person name="Boyle W.K."/>
            <person name="Valenzuela J.G."/>
            <person name="Oliveira F."/>
            <person name="Lopez J.E."/>
        </authorList>
    </citation>
    <scope>NUCLEOTIDE SEQUENCE</scope>
    <source>
        <strain evidence="8">Kansas strain/isolate</strain>
        <tissue evidence="8">Salivary glands</tissue>
    </source>
</reference>
<feature type="transmembrane region" description="Helical" evidence="7">
    <location>
        <begin position="246"/>
        <end position="267"/>
    </location>
</feature>
<evidence type="ECO:0000313" key="8">
    <source>
        <dbReference type="EMBL" id="MBY07332.1"/>
    </source>
</evidence>
<accession>A0A2R5LCW4</accession>
<feature type="transmembrane region" description="Helical" evidence="7">
    <location>
        <begin position="412"/>
        <end position="429"/>
    </location>
</feature>
<name>A0A2R5LCW4_9ACAR</name>
<feature type="transmembrane region" description="Helical" evidence="7">
    <location>
        <begin position="72"/>
        <end position="89"/>
    </location>
</feature>
<evidence type="ECO:0000256" key="6">
    <source>
        <dbReference type="ARBA" id="ARBA00023136"/>
    </source>
</evidence>
<feature type="transmembrane region" description="Helical" evidence="7">
    <location>
        <begin position="339"/>
        <end position="358"/>
    </location>
</feature>